<sequence>MAGVCFGLHLGSTNICLALHKEGKTEVIANDAGDRVTPAVVAFTNNEISVGLAAKQGLVRNAASTVCNVKQVLGKDLQEMEQEMKNSGCKIITEGEMKYEIENDGKIYFYKPSDILVLLFKKMLGK</sequence>
<accession>A0ABM1BRS3</accession>
<keyword evidence="3" id="KW-0067">ATP-binding</keyword>
<reference evidence="5" key="1">
    <citation type="submission" date="2025-08" db="UniProtKB">
        <authorList>
            <consortium name="RefSeq"/>
        </authorList>
    </citation>
    <scope>IDENTIFICATION</scope>
    <source>
        <tissue evidence="5">Muscle</tissue>
    </source>
</reference>
<dbReference type="PANTHER" id="PTHR45639">
    <property type="entry name" value="HSC70CB, ISOFORM G-RELATED"/>
    <property type="match status" value="1"/>
</dbReference>
<evidence type="ECO:0000256" key="2">
    <source>
        <dbReference type="ARBA" id="ARBA00022741"/>
    </source>
</evidence>
<dbReference type="InterPro" id="IPR013126">
    <property type="entry name" value="Hsp_70_fam"/>
</dbReference>
<dbReference type="SUPFAM" id="SSF53067">
    <property type="entry name" value="Actin-like ATPase domain"/>
    <property type="match status" value="1"/>
</dbReference>
<evidence type="ECO:0000313" key="5">
    <source>
        <dbReference type="RefSeq" id="XP_013787403.1"/>
    </source>
</evidence>
<organism evidence="4 5">
    <name type="scientific">Limulus polyphemus</name>
    <name type="common">Atlantic horseshoe crab</name>
    <dbReference type="NCBI Taxonomy" id="6850"/>
    <lineage>
        <taxon>Eukaryota</taxon>
        <taxon>Metazoa</taxon>
        <taxon>Ecdysozoa</taxon>
        <taxon>Arthropoda</taxon>
        <taxon>Chelicerata</taxon>
        <taxon>Merostomata</taxon>
        <taxon>Xiphosura</taxon>
        <taxon>Limulidae</taxon>
        <taxon>Limulus</taxon>
    </lineage>
</organism>
<protein>
    <submittedName>
        <fullName evidence="5">Heat shock 70 kDa protein 14-like</fullName>
    </submittedName>
</protein>
<gene>
    <name evidence="5" type="primary">LOC106471349</name>
</gene>
<evidence type="ECO:0000256" key="1">
    <source>
        <dbReference type="ARBA" id="ARBA00007381"/>
    </source>
</evidence>
<evidence type="ECO:0000313" key="4">
    <source>
        <dbReference type="Proteomes" id="UP000694941"/>
    </source>
</evidence>
<keyword evidence="4" id="KW-1185">Reference proteome</keyword>
<dbReference type="RefSeq" id="XP_013787403.1">
    <property type="nucleotide sequence ID" value="XM_013931949.2"/>
</dbReference>
<dbReference type="PANTHER" id="PTHR45639:SF34">
    <property type="entry name" value="CHAPERONE PROTEIN DNAK"/>
    <property type="match status" value="1"/>
</dbReference>
<proteinExistence type="inferred from homology"/>
<dbReference type="InterPro" id="IPR043129">
    <property type="entry name" value="ATPase_NBD"/>
</dbReference>
<dbReference type="Pfam" id="PF00012">
    <property type="entry name" value="HSP70"/>
    <property type="match status" value="1"/>
</dbReference>
<dbReference type="GeneID" id="106471349"/>
<keyword evidence="2" id="KW-0547">Nucleotide-binding</keyword>
<evidence type="ECO:0000256" key="3">
    <source>
        <dbReference type="ARBA" id="ARBA00022840"/>
    </source>
</evidence>
<name>A0ABM1BRS3_LIMPO</name>
<dbReference type="Gene3D" id="3.30.420.40">
    <property type="match status" value="1"/>
</dbReference>
<comment type="similarity">
    <text evidence="1">Belongs to the heat shock protein 70 family.</text>
</comment>
<dbReference type="Proteomes" id="UP000694941">
    <property type="component" value="Unplaced"/>
</dbReference>